<organism evidence="2 3">
    <name type="scientific">Sphingomonas naphthae</name>
    <dbReference type="NCBI Taxonomy" id="1813468"/>
    <lineage>
        <taxon>Bacteria</taxon>
        <taxon>Pseudomonadati</taxon>
        <taxon>Pseudomonadota</taxon>
        <taxon>Alphaproteobacteria</taxon>
        <taxon>Sphingomonadales</taxon>
        <taxon>Sphingomonadaceae</taxon>
        <taxon>Sphingomonas</taxon>
    </lineage>
</organism>
<sequence length="96" mass="10271">MDDTPHERSKLFRTTPSGAAELPGGDTALEKSLQTLFEANLEALLGVRFLASEFVTNEGGRMGTLGIDENNAPVVIEHKRSSNENVIDQGLSISTG</sequence>
<gene>
    <name evidence="2" type="ORF">PQ455_13620</name>
</gene>
<dbReference type="InterPro" id="IPR011856">
    <property type="entry name" value="tRNA_endonuc-like_dom_sf"/>
</dbReference>
<feature type="compositionally biased region" description="Basic and acidic residues" evidence="1">
    <location>
        <begin position="1"/>
        <end position="10"/>
    </location>
</feature>
<accession>A0ABY7TI48</accession>
<evidence type="ECO:0008006" key="4">
    <source>
        <dbReference type="Google" id="ProtNLM"/>
    </source>
</evidence>
<protein>
    <recommendedName>
        <fullName evidence="4">DUF91 domain-containing protein</fullName>
    </recommendedName>
</protein>
<dbReference type="Gene3D" id="3.40.1350.10">
    <property type="match status" value="1"/>
</dbReference>
<evidence type="ECO:0000256" key="1">
    <source>
        <dbReference type="SAM" id="MobiDB-lite"/>
    </source>
</evidence>
<reference evidence="2 3" key="1">
    <citation type="submission" date="2023-02" db="EMBL/GenBank/DDBJ databases">
        <title>Genome sequence of Sphingomonas naphthae.</title>
        <authorList>
            <person name="Kim S."/>
            <person name="Heo J."/>
            <person name="Kwon S.-W."/>
        </authorList>
    </citation>
    <scope>NUCLEOTIDE SEQUENCE [LARGE SCALE GENOMIC DNA]</scope>
    <source>
        <strain evidence="2 3">KACC 18716</strain>
    </source>
</reference>
<proteinExistence type="predicted"/>
<dbReference type="RefSeq" id="WP_273686635.1">
    <property type="nucleotide sequence ID" value="NZ_CP117411.1"/>
</dbReference>
<keyword evidence="3" id="KW-1185">Reference proteome</keyword>
<evidence type="ECO:0000313" key="3">
    <source>
        <dbReference type="Proteomes" id="UP001220395"/>
    </source>
</evidence>
<name>A0ABY7TI48_9SPHN</name>
<evidence type="ECO:0000313" key="2">
    <source>
        <dbReference type="EMBL" id="WCT72666.1"/>
    </source>
</evidence>
<dbReference type="EMBL" id="CP117411">
    <property type="protein sequence ID" value="WCT72666.1"/>
    <property type="molecule type" value="Genomic_DNA"/>
</dbReference>
<dbReference type="Proteomes" id="UP001220395">
    <property type="component" value="Chromosome"/>
</dbReference>
<feature type="region of interest" description="Disordered" evidence="1">
    <location>
        <begin position="1"/>
        <end position="25"/>
    </location>
</feature>